<protein>
    <recommendedName>
        <fullName evidence="3">C2H2-type domain-containing protein</fullName>
    </recommendedName>
</protein>
<dbReference type="InterPro" id="IPR036236">
    <property type="entry name" value="Znf_C2H2_sf"/>
</dbReference>
<dbReference type="SMART" id="SM00355">
    <property type="entry name" value="ZnF_C2H2"/>
    <property type="match status" value="3"/>
</dbReference>
<evidence type="ECO:0000256" key="2">
    <source>
        <dbReference type="SAM" id="MobiDB-lite"/>
    </source>
</evidence>
<proteinExistence type="evidence at transcript level"/>
<keyword evidence="1" id="KW-0479">Metal-binding</keyword>
<feature type="region of interest" description="Disordered" evidence="2">
    <location>
        <begin position="200"/>
        <end position="259"/>
    </location>
</feature>
<dbReference type="GO" id="GO:0008270">
    <property type="term" value="F:zinc ion binding"/>
    <property type="evidence" value="ECO:0007669"/>
    <property type="project" value="UniProtKB-KW"/>
</dbReference>
<reference evidence="4" key="1">
    <citation type="journal article" date="2017" name="Front. Cell. Infect. Microbiol.">
        <title>The Distinct Transcriptional Response of the Midgut of Amblyomma sculptum and Amblyomma aureolatum Ticks to Rickettsia rickettsii Correlates to Their Differences in Susceptibility to Infection.</title>
        <authorList>
            <person name="Martins L.A."/>
            <person name="Galletti M.F.B.M."/>
            <person name="Ribeiro J.M."/>
            <person name="Fujita A."/>
            <person name="Costa F.B."/>
            <person name="Labruna M.B."/>
            <person name="Daffre S."/>
            <person name="Fogaca A.C."/>
        </authorList>
    </citation>
    <scope>NUCLEOTIDE SEQUENCE</scope>
</reference>
<sequence length="305" mass="33065">VPAIAGPSNYHPDKQQQSTPSHVPPGNKTAPKHIIVCPLCGTTYKMRCHLVIHMQRVHGPASLSMLHLPYRRCDRPKKLQQVAAKAGRSVTRLRQAAGPQDSSLLPAGTYTQTDSKKKKKKKGRPHHNVAMPKHHPAADKIAVAAKARHLVAPLGGGPVRLYRCQWCGRLFQTLQGLVSHENAHRRAASALSQCLVRRRDGGSTSLAAPPPTQGTKKKKKAAQHPPRSTSLALPVPLLPQGTKKKKKATQHTPRFSDGHDAAASGALGAIRQQCSNAIYGCYLCSQVFSAKEELSAHLLAVHFKI</sequence>
<feature type="domain" description="C2H2-type" evidence="3">
    <location>
        <begin position="279"/>
        <end position="305"/>
    </location>
</feature>
<dbReference type="PROSITE" id="PS00028">
    <property type="entry name" value="ZINC_FINGER_C2H2_1"/>
    <property type="match status" value="3"/>
</dbReference>
<evidence type="ECO:0000313" key="4">
    <source>
        <dbReference type="EMBL" id="JAT97497.1"/>
    </source>
</evidence>
<keyword evidence="1" id="KW-0863">Zinc-finger</keyword>
<dbReference type="InterPro" id="IPR013087">
    <property type="entry name" value="Znf_C2H2_type"/>
</dbReference>
<dbReference type="Pfam" id="PF00096">
    <property type="entry name" value="zf-C2H2"/>
    <property type="match status" value="1"/>
</dbReference>
<dbReference type="AlphaFoldDB" id="A0A1E1XE11"/>
<evidence type="ECO:0000259" key="3">
    <source>
        <dbReference type="PROSITE" id="PS50157"/>
    </source>
</evidence>
<keyword evidence="1" id="KW-0862">Zinc</keyword>
<accession>A0A1E1XE11</accession>
<dbReference type="SUPFAM" id="SSF57667">
    <property type="entry name" value="beta-beta-alpha zinc fingers"/>
    <property type="match status" value="1"/>
</dbReference>
<feature type="compositionally biased region" description="Basic residues" evidence="2">
    <location>
        <begin position="116"/>
        <end position="135"/>
    </location>
</feature>
<dbReference type="PROSITE" id="PS50157">
    <property type="entry name" value="ZINC_FINGER_C2H2_2"/>
    <property type="match status" value="3"/>
</dbReference>
<feature type="region of interest" description="Disordered" evidence="2">
    <location>
        <begin position="1"/>
        <end position="30"/>
    </location>
</feature>
<feature type="domain" description="C2H2-type" evidence="3">
    <location>
        <begin position="162"/>
        <end position="189"/>
    </location>
</feature>
<feature type="region of interest" description="Disordered" evidence="2">
    <location>
        <begin position="90"/>
        <end position="136"/>
    </location>
</feature>
<name>A0A1E1XE11_9ACAR</name>
<evidence type="ECO:0000256" key="1">
    <source>
        <dbReference type="PROSITE-ProRule" id="PRU00042"/>
    </source>
</evidence>
<feature type="non-terminal residue" evidence="4">
    <location>
        <position position="1"/>
    </location>
</feature>
<organism evidence="4">
    <name type="scientific">Amblyomma aureolatum</name>
    <dbReference type="NCBI Taxonomy" id="187763"/>
    <lineage>
        <taxon>Eukaryota</taxon>
        <taxon>Metazoa</taxon>
        <taxon>Ecdysozoa</taxon>
        <taxon>Arthropoda</taxon>
        <taxon>Chelicerata</taxon>
        <taxon>Arachnida</taxon>
        <taxon>Acari</taxon>
        <taxon>Parasitiformes</taxon>
        <taxon>Ixodida</taxon>
        <taxon>Ixodoidea</taxon>
        <taxon>Ixodidae</taxon>
        <taxon>Amblyomminae</taxon>
        <taxon>Amblyomma</taxon>
    </lineage>
</organism>
<dbReference type="EMBL" id="GFAC01001691">
    <property type="protein sequence ID" value="JAT97497.1"/>
    <property type="molecule type" value="mRNA"/>
</dbReference>
<feature type="domain" description="C2H2-type" evidence="3">
    <location>
        <begin position="35"/>
        <end position="58"/>
    </location>
</feature>